<keyword evidence="3" id="KW-1185">Reference proteome</keyword>
<accession>A0ABY8MFF4</accession>
<keyword evidence="1" id="KW-0732">Signal</keyword>
<feature type="signal peptide" evidence="1">
    <location>
        <begin position="1"/>
        <end position="22"/>
    </location>
</feature>
<protein>
    <submittedName>
        <fullName evidence="2">Uncharacterized protein</fullName>
    </submittedName>
</protein>
<dbReference type="Proteomes" id="UP001228690">
    <property type="component" value="Chromosome"/>
</dbReference>
<evidence type="ECO:0000313" key="2">
    <source>
        <dbReference type="EMBL" id="WGK68591.1"/>
    </source>
</evidence>
<proteinExistence type="predicted"/>
<gene>
    <name evidence="2" type="ORF">P0082_08880</name>
</gene>
<evidence type="ECO:0000256" key="1">
    <source>
        <dbReference type="SAM" id="SignalP"/>
    </source>
</evidence>
<feature type="chain" id="PRO_5047234711" evidence="1">
    <location>
        <begin position="23"/>
        <end position="200"/>
    </location>
</feature>
<evidence type="ECO:0000313" key="3">
    <source>
        <dbReference type="Proteomes" id="UP001228690"/>
    </source>
</evidence>
<name>A0ABY8MFF4_9SPIO</name>
<sequence>MKKYIFALLGLNVILTTVPIWAQDRSDDASKDQESVSNSRIFYLADGKELVIDLPVVETLQGEGKETMITLEPGQRIDLKMKERLGNRKFPGLTLLPSEELTGVKKAPSDLLVYFSQDYDSANNVYSQALVLMNFRSKGLILKCQLETYRAETQKWQKIGTLKLKGDGASDQFQFRAILARIRLSKFRLAGYRTKERAKD</sequence>
<organism evidence="2 3">
    <name type="scientific">Candidatus Haliotispira prima</name>
    <dbReference type="NCBI Taxonomy" id="3034016"/>
    <lineage>
        <taxon>Bacteria</taxon>
        <taxon>Pseudomonadati</taxon>
        <taxon>Spirochaetota</taxon>
        <taxon>Spirochaetia</taxon>
        <taxon>Spirochaetales</taxon>
        <taxon>Spirochaetaceae</taxon>
        <taxon>Candidatus Haliotispira</taxon>
    </lineage>
</organism>
<reference evidence="2 3" key="1">
    <citation type="submission" date="2023-04" db="EMBL/GenBank/DDBJ databases">
        <title>Spirochaete genome identified in red abalone sample constitutes a novel genus.</title>
        <authorList>
            <person name="Sharma S.P."/>
            <person name="Purcell C.M."/>
            <person name="Hyde J.R."/>
            <person name="Severin A.J."/>
        </authorList>
    </citation>
    <scope>NUCLEOTIDE SEQUENCE [LARGE SCALE GENOMIC DNA]</scope>
    <source>
        <strain evidence="2 3">SP-2023</strain>
    </source>
</reference>
<dbReference type="RefSeq" id="WP_326926777.1">
    <property type="nucleotide sequence ID" value="NZ_CP123443.1"/>
</dbReference>
<dbReference type="EMBL" id="CP123443">
    <property type="protein sequence ID" value="WGK68591.1"/>
    <property type="molecule type" value="Genomic_DNA"/>
</dbReference>